<evidence type="ECO:0000256" key="1">
    <source>
        <dbReference type="SAM" id="MobiDB-lite"/>
    </source>
</evidence>
<organism evidence="2">
    <name type="scientific">Azospirillum oryzae</name>
    <dbReference type="NCBI Taxonomy" id="286727"/>
    <lineage>
        <taxon>Bacteria</taxon>
        <taxon>Pseudomonadati</taxon>
        <taxon>Pseudomonadota</taxon>
        <taxon>Alphaproteobacteria</taxon>
        <taxon>Rhodospirillales</taxon>
        <taxon>Azospirillaceae</taxon>
        <taxon>Azospirillum</taxon>
    </lineage>
</organism>
<reference evidence="2" key="1">
    <citation type="submission" date="2004-07" db="EMBL/GenBank/DDBJ databases">
        <authorList>
            <person name="Xie C."/>
            <person name="Yokota A."/>
        </authorList>
    </citation>
    <scope>NUCLEOTIDE SEQUENCE</scope>
    <source>
        <strain evidence="2">COC8</strain>
    </source>
</reference>
<reference evidence="2" key="2">
    <citation type="journal article" date="2005" name="Int. J. Syst. Evol. Microbiol.">
        <title>Azospirillum oryzae sp. nov., a nitrogen-fixing bacterium isolated from the roots of the rice plant Oryza sativa.</title>
        <authorList>
            <person name="Xie C.H."/>
            <person name="Yokota A."/>
        </authorList>
    </citation>
    <scope>NUCLEOTIDE SEQUENCE</scope>
    <source>
        <strain evidence="2">COC8</strain>
    </source>
</reference>
<sequence length="135" mass="15592">QVDHLSEHAGRSGRAGSEDPDRRLRPEGRLDPPDPACKGPGHRPASGRRGRFGRGSGTRGRPQDRLQEHQVRRVRRSGAGRRLRRPRRHHLDQLPGREWRLRRRGLCVLRRAGRRGLRRLRHADPREQGPGNLHR</sequence>
<feature type="non-terminal residue" evidence="2">
    <location>
        <position position="135"/>
    </location>
</feature>
<protein>
    <submittedName>
        <fullName evidence="2">Nitrogenase reductase</fullName>
    </submittedName>
</protein>
<feature type="compositionally biased region" description="Basic residues" evidence="1">
    <location>
        <begin position="72"/>
        <end position="89"/>
    </location>
</feature>
<evidence type="ECO:0000313" key="2">
    <source>
        <dbReference type="EMBL" id="BAE07186.1"/>
    </source>
</evidence>
<proteinExistence type="predicted"/>
<dbReference type="EMBL" id="AB185395">
    <property type="protein sequence ID" value="BAE07186.1"/>
    <property type="molecule type" value="Genomic_DNA"/>
</dbReference>
<accession>Q4H4C2</accession>
<feature type="non-terminal residue" evidence="2">
    <location>
        <position position="1"/>
    </location>
</feature>
<dbReference type="AlphaFoldDB" id="Q4H4C2"/>
<gene>
    <name evidence="2" type="primary">nifH</name>
</gene>
<feature type="compositionally biased region" description="Basic and acidic residues" evidence="1">
    <location>
        <begin position="61"/>
        <end position="71"/>
    </location>
</feature>
<feature type="compositionally biased region" description="Basic and acidic residues" evidence="1">
    <location>
        <begin position="1"/>
        <end position="32"/>
    </location>
</feature>
<name>Q4H4C2_9PROT</name>
<feature type="region of interest" description="Disordered" evidence="1">
    <location>
        <begin position="1"/>
        <end position="89"/>
    </location>
</feature>